<comment type="subcellular location">
    <subcellularLocation>
        <location evidence="7">Nucleus</location>
    </subcellularLocation>
</comment>
<comment type="catalytic activity">
    <reaction evidence="6 7">
        <text>Couples ATP hydrolysis with the unwinding of duplex DNA by translocating in the 3'-5' direction.</text>
        <dbReference type="EC" id="5.6.2.4"/>
    </reaction>
</comment>
<gene>
    <name evidence="11" type="ORF">L201_000214</name>
</gene>
<evidence type="ECO:0000256" key="8">
    <source>
        <dbReference type="SAM" id="MobiDB-lite"/>
    </source>
</evidence>
<evidence type="ECO:0000256" key="7">
    <source>
        <dbReference type="RuleBase" id="RU364117"/>
    </source>
</evidence>
<evidence type="ECO:0000259" key="10">
    <source>
        <dbReference type="PROSITE" id="PS51194"/>
    </source>
</evidence>
<feature type="domain" description="Helicase ATP-binding" evidence="9">
    <location>
        <begin position="75"/>
        <end position="245"/>
    </location>
</feature>
<feature type="compositionally biased region" description="Pro residues" evidence="8">
    <location>
        <begin position="589"/>
        <end position="603"/>
    </location>
</feature>
<dbReference type="GO" id="GO:0009378">
    <property type="term" value="F:four-way junction helicase activity"/>
    <property type="evidence" value="ECO:0007669"/>
    <property type="project" value="TreeGrafter"/>
</dbReference>
<name>A0AAX4JIQ5_9TREE</name>
<dbReference type="Pfam" id="PF16124">
    <property type="entry name" value="RecQ_Zn_bind"/>
    <property type="match status" value="1"/>
</dbReference>
<dbReference type="GO" id="GO:0003676">
    <property type="term" value="F:nucleic acid binding"/>
    <property type="evidence" value="ECO:0007669"/>
    <property type="project" value="InterPro"/>
</dbReference>
<dbReference type="InterPro" id="IPR032284">
    <property type="entry name" value="RecQ_Zn-bd"/>
</dbReference>
<evidence type="ECO:0000313" key="11">
    <source>
        <dbReference type="EMBL" id="WWC85351.1"/>
    </source>
</evidence>
<dbReference type="InterPro" id="IPR011545">
    <property type="entry name" value="DEAD/DEAH_box_helicase_dom"/>
</dbReference>
<organism evidence="11 12">
    <name type="scientific">Kwoniella dendrophila CBS 6074</name>
    <dbReference type="NCBI Taxonomy" id="1295534"/>
    <lineage>
        <taxon>Eukaryota</taxon>
        <taxon>Fungi</taxon>
        <taxon>Dikarya</taxon>
        <taxon>Basidiomycota</taxon>
        <taxon>Agaricomycotina</taxon>
        <taxon>Tremellomycetes</taxon>
        <taxon>Tremellales</taxon>
        <taxon>Cryptococcaceae</taxon>
        <taxon>Kwoniella</taxon>
    </lineage>
</organism>
<keyword evidence="7" id="KW-0539">Nucleus</keyword>
<dbReference type="EMBL" id="CP144098">
    <property type="protein sequence ID" value="WWC85351.1"/>
    <property type="molecule type" value="Genomic_DNA"/>
</dbReference>
<evidence type="ECO:0000256" key="1">
    <source>
        <dbReference type="ARBA" id="ARBA00005446"/>
    </source>
</evidence>
<comment type="catalytic activity">
    <reaction evidence="7">
        <text>ATP + H2O = ADP + phosphate + H(+)</text>
        <dbReference type="Rhea" id="RHEA:13065"/>
        <dbReference type="ChEBI" id="CHEBI:15377"/>
        <dbReference type="ChEBI" id="CHEBI:15378"/>
        <dbReference type="ChEBI" id="CHEBI:30616"/>
        <dbReference type="ChEBI" id="CHEBI:43474"/>
        <dbReference type="ChEBI" id="CHEBI:456216"/>
    </reaction>
</comment>
<dbReference type="PANTHER" id="PTHR13710">
    <property type="entry name" value="DNA HELICASE RECQ FAMILY MEMBER"/>
    <property type="match status" value="1"/>
</dbReference>
<dbReference type="Proteomes" id="UP001355207">
    <property type="component" value="Chromosome 1"/>
</dbReference>
<dbReference type="AlphaFoldDB" id="A0AAX4JIQ5"/>
<dbReference type="InterPro" id="IPR004589">
    <property type="entry name" value="DNA_helicase_ATP-dep_RecQ"/>
</dbReference>
<dbReference type="GO" id="GO:0005524">
    <property type="term" value="F:ATP binding"/>
    <property type="evidence" value="ECO:0007669"/>
    <property type="project" value="UniProtKB-KW"/>
</dbReference>
<dbReference type="Pfam" id="PF00270">
    <property type="entry name" value="DEAD"/>
    <property type="match status" value="1"/>
</dbReference>
<dbReference type="GeneID" id="91090886"/>
<evidence type="ECO:0000259" key="9">
    <source>
        <dbReference type="PROSITE" id="PS51192"/>
    </source>
</evidence>
<dbReference type="SUPFAM" id="SSF52540">
    <property type="entry name" value="P-loop containing nucleoside triphosphate hydrolases"/>
    <property type="match status" value="1"/>
</dbReference>
<proteinExistence type="inferred from homology"/>
<dbReference type="InterPro" id="IPR001650">
    <property type="entry name" value="Helicase_C-like"/>
</dbReference>
<dbReference type="CDD" id="cd17920">
    <property type="entry name" value="DEXHc_RecQ"/>
    <property type="match status" value="1"/>
</dbReference>
<dbReference type="FunFam" id="3.40.50.300:FF:002146">
    <property type="entry name" value="ATP-dependent DNA helicase"/>
    <property type="match status" value="1"/>
</dbReference>
<evidence type="ECO:0000256" key="5">
    <source>
        <dbReference type="ARBA" id="ARBA00022840"/>
    </source>
</evidence>
<dbReference type="PROSITE" id="PS51192">
    <property type="entry name" value="HELICASE_ATP_BIND_1"/>
    <property type="match status" value="1"/>
</dbReference>
<feature type="region of interest" description="Disordered" evidence="8">
    <location>
        <begin position="557"/>
        <end position="732"/>
    </location>
</feature>
<keyword evidence="5 7" id="KW-0067">ATP-binding</keyword>
<sequence>MSAAALSFTLPSSTPAERPYTNLINSTQFARNNFRPKKREWRRTVSPQENAFSLYWNLKKYWGHDKFRHPQLEICSDAMRGCDLIVVAPTGLGKSLCFQLPSITIEHGVTIVVSPLISLMEDQVSHMVEKGIKAVMLKENMNERDLKEIRRQMSLGHPEIRLLYVTPESLFSPKHRSMFDITYRQKQMTRLVVDEEWGLDFRPKYRELGNFLKQYRGIPVTALTASATQEVRNDIIRSLGIKKGYGQWVMPFNRSNLFYEVRYQGRGSTEDDEELEEQKSTVEEIADWIEAYKPKARARNVANGIIRPCVTGIVYCRTTKDCQIVSQFLRERGIKAQPYYKALQATNPGTLAAWNEGRLECIVATIAFGMGIDQPNVRYVIHYDMPKSFEGYYQETGRAGRDRHISHCLIFYSREDAKKVRWNHEDNERKRKKQAVEEDPENTLSPINSFKALQHFLENTSQCRHIGICKYFGENIDLRDPEVKLAYCESMCDACKDSNQVRFKALALSEGVDIASQPEERPLELPPPPSADHLDVITEEGTIPGSLLELDARPDRFDLEDDDYDDTPQLTKTPQPAPQPLFLPQSPSSLPPTPPAQAPPPDLLPSLRPHPVTMHTPPSAATIPSSANRSPLVPASTKSLMSSSSTKVSVTPESRSNNQPHIPISLTPRLERDLSSEALRPVPERIFQPIRQRDISQHTPGRAVAGPGPSTITLANNANNDNRRSRQTSPIKRAREVQEMVTPVRGVRYIDDSEEGTASELKLTREQRIKADRMLNSVEPVRGNGPFAWYNQTPTANKSRKVASSRTAFKPPIARSPNKIRCDLIQKPAREAAVKEMTDSLMGCLAKGELAKSLLKGWGRKEKGTNRGKLIAGVAVALEHEIADMSRNNPAAYKGRIKEFKNATKALRSVEAVKMISKGRLDELDDGSPEIVHLRALESCTRTWVDDGG</sequence>
<comment type="similarity">
    <text evidence="1 7">Belongs to the helicase family. RecQ subfamily.</text>
</comment>
<protein>
    <recommendedName>
        <fullName evidence="7">ATP-dependent DNA helicase</fullName>
        <ecNumber evidence="7">5.6.2.4</ecNumber>
    </recommendedName>
</protein>
<dbReference type="PROSITE" id="PS51194">
    <property type="entry name" value="HELICASE_CTER"/>
    <property type="match status" value="1"/>
</dbReference>
<feature type="domain" description="Helicase C-terminal" evidence="10">
    <location>
        <begin position="304"/>
        <end position="447"/>
    </location>
</feature>
<dbReference type="PANTHER" id="PTHR13710:SF152">
    <property type="entry name" value="ATP-DEPENDENT DNA HELICASE Q5"/>
    <property type="match status" value="1"/>
</dbReference>
<feature type="region of interest" description="Disordered" evidence="8">
    <location>
        <begin position="423"/>
        <end position="444"/>
    </location>
</feature>
<evidence type="ECO:0000256" key="4">
    <source>
        <dbReference type="ARBA" id="ARBA00022806"/>
    </source>
</evidence>
<feature type="region of interest" description="Disordered" evidence="8">
    <location>
        <begin position="515"/>
        <end position="535"/>
    </location>
</feature>
<dbReference type="GO" id="GO:0043138">
    <property type="term" value="F:3'-5' DNA helicase activity"/>
    <property type="evidence" value="ECO:0007669"/>
    <property type="project" value="UniProtKB-EC"/>
</dbReference>
<keyword evidence="2 7" id="KW-0547">Nucleotide-binding</keyword>
<dbReference type="Pfam" id="PF00271">
    <property type="entry name" value="Helicase_C"/>
    <property type="match status" value="1"/>
</dbReference>
<dbReference type="Gene3D" id="3.40.50.300">
    <property type="entry name" value="P-loop containing nucleotide triphosphate hydrolases"/>
    <property type="match status" value="2"/>
</dbReference>
<evidence type="ECO:0000313" key="12">
    <source>
        <dbReference type="Proteomes" id="UP001355207"/>
    </source>
</evidence>
<accession>A0AAX4JIQ5</accession>
<dbReference type="GO" id="GO:0005634">
    <property type="term" value="C:nucleus"/>
    <property type="evidence" value="ECO:0007669"/>
    <property type="project" value="UniProtKB-SubCell"/>
</dbReference>
<evidence type="ECO:0000256" key="3">
    <source>
        <dbReference type="ARBA" id="ARBA00022801"/>
    </source>
</evidence>
<keyword evidence="12" id="KW-1185">Reference proteome</keyword>
<dbReference type="RefSeq" id="XP_066072114.1">
    <property type="nucleotide sequence ID" value="XM_066216017.1"/>
</dbReference>
<reference evidence="11 12" key="1">
    <citation type="submission" date="2024-01" db="EMBL/GenBank/DDBJ databases">
        <title>Comparative genomics of Cryptococcus and Kwoniella reveals pathogenesis evolution and contrasting modes of karyotype evolution via chromosome fusion or intercentromeric recombination.</title>
        <authorList>
            <person name="Coelho M.A."/>
            <person name="David-Palma M."/>
            <person name="Shea T."/>
            <person name="Bowers K."/>
            <person name="McGinley-Smith S."/>
            <person name="Mohammad A.W."/>
            <person name="Gnirke A."/>
            <person name="Yurkov A.M."/>
            <person name="Nowrousian M."/>
            <person name="Sun S."/>
            <person name="Cuomo C.A."/>
            <person name="Heitman J."/>
        </authorList>
    </citation>
    <scope>NUCLEOTIDE SEQUENCE [LARGE SCALE GENOMIC DNA]</scope>
    <source>
        <strain evidence="11 12">CBS 6074</strain>
    </source>
</reference>
<dbReference type="SMART" id="SM00490">
    <property type="entry name" value="HELICc"/>
    <property type="match status" value="1"/>
</dbReference>
<dbReference type="InterPro" id="IPR014001">
    <property type="entry name" value="Helicase_ATP-bd"/>
</dbReference>
<keyword evidence="4 7" id="KW-0347">Helicase</keyword>
<dbReference type="GO" id="GO:0016787">
    <property type="term" value="F:hydrolase activity"/>
    <property type="evidence" value="ECO:0007669"/>
    <property type="project" value="UniProtKB-KW"/>
</dbReference>
<dbReference type="GO" id="GO:0000724">
    <property type="term" value="P:double-strand break repair via homologous recombination"/>
    <property type="evidence" value="ECO:0007669"/>
    <property type="project" value="TreeGrafter"/>
</dbReference>
<evidence type="ECO:0000256" key="2">
    <source>
        <dbReference type="ARBA" id="ARBA00022741"/>
    </source>
</evidence>
<evidence type="ECO:0000256" key="6">
    <source>
        <dbReference type="ARBA" id="ARBA00034617"/>
    </source>
</evidence>
<dbReference type="InterPro" id="IPR027417">
    <property type="entry name" value="P-loop_NTPase"/>
</dbReference>
<keyword evidence="3 7" id="KW-0378">Hydrolase</keyword>
<dbReference type="GO" id="GO:0005737">
    <property type="term" value="C:cytoplasm"/>
    <property type="evidence" value="ECO:0007669"/>
    <property type="project" value="TreeGrafter"/>
</dbReference>
<dbReference type="EC" id="5.6.2.4" evidence="7"/>
<feature type="compositionally biased region" description="Low complexity" evidence="8">
    <location>
        <begin position="636"/>
        <end position="651"/>
    </location>
</feature>
<dbReference type="NCBIfam" id="TIGR00614">
    <property type="entry name" value="recQ_fam"/>
    <property type="match status" value="1"/>
</dbReference>
<dbReference type="GO" id="GO:0005694">
    <property type="term" value="C:chromosome"/>
    <property type="evidence" value="ECO:0007669"/>
    <property type="project" value="TreeGrafter"/>
</dbReference>
<dbReference type="SMART" id="SM00487">
    <property type="entry name" value="DEXDc"/>
    <property type="match status" value="1"/>
</dbReference>